<dbReference type="PROSITE" id="PS50893">
    <property type="entry name" value="ABC_TRANSPORTER_2"/>
    <property type="match status" value="1"/>
</dbReference>
<evidence type="ECO:0000313" key="6">
    <source>
        <dbReference type="Proteomes" id="UP000295008"/>
    </source>
</evidence>
<protein>
    <submittedName>
        <fullName evidence="5">Iron complex transport system ATP-binding protein</fullName>
    </submittedName>
</protein>
<organism evidence="5 6">
    <name type="scientific">Hydrogenispora ethanolica</name>
    <dbReference type="NCBI Taxonomy" id="1082276"/>
    <lineage>
        <taxon>Bacteria</taxon>
        <taxon>Bacillati</taxon>
        <taxon>Bacillota</taxon>
        <taxon>Hydrogenispora</taxon>
    </lineage>
</organism>
<dbReference type="PANTHER" id="PTHR42734:SF19">
    <property type="entry name" value="IRON COMPOUNDS ABC TRANSPORTER, ATP-BINDING PROTEIN"/>
    <property type="match status" value="1"/>
</dbReference>
<keyword evidence="1" id="KW-0813">Transport</keyword>
<dbReference type="RefSeq" id="WP_132016335.1">
    <property type="nucleotide sequence ID" value="NZ_SLUN01000035.1"/>
</dbReference>
<evidence type="ECO:0000259" key="4">
    <source>
        <dbReference type="PROSITE" id="PS50893"/>
    </source>
</evidence>
<dbReference type="GO" id="GO:0016887">
    <property type="term" value="F:ATP hydrolysis activity"/>
    <property type="evidence" value="ECO:0007669"/>
    <property type="project" value="InterPro"/>
</dbReference>
<dbReference type="OrthoDB" id="9799337at2"/>
<dbReference type="Gene3D" id="3.40.50.300">
    <property type="entry name" value="P-loop containing nucleotide triphosphate hydrolases"/>
    <property type="match status" value="1"/>
</dbReference>
<dbReference type="SMART" id="SM00382">
    <property type="entry name" value="AAA"/>
    <property type="match status" value="1"/>
</dbReference>
<dbReference type="SUPFAM" id="SSF52540">
    <property type="entry name" value="P-loop containing nucleoside triphosphate hydrolases"/>
    <property type="match status" value="1"/>
</dbReference>
<dbReference type="Proteomes" id="UP000295008">
    <property type="component" value="Unassembled WGS sequence"/>
</dbReference>
<evidence type="ECO:0000256" key="1">
    <source>
        <dbReference type="ARBA" id="ARBA00022448"/>
    </source>
</evidence>
<dbReference type="CDD" id="cd03214">
    <property type="entry name" value="ABC_Iron-Siderophores_B12_Hemin"/>
    <property type="match status" value="1"/>
</dbReference>
<keyword evidence="2" id="KW-0547">Nucleotide-binding</keyword>
<dbReference type="EMBL" id="SLUN01000035">
    <property type="protein sequence ID" value="TCL60878.1"/>
    <property type="molecule type" value="Genomic_DNA"/>
</dbReference>
<dbReference type="InterPro" id="IPR003439">
    <property type="entry name" value="ABC_transporter-like_ATP-bd"/>
</dbReference>
<dbReference type="InterPro" id="IPR003593">
    <property type="entry name" value="AAA+_ATPase"/>
</dbReference>
<evidence type="ECO:0000313" key="5">
    <source>
        <dbReference type="EMBL" id="TCL60878.1"/>
    </source>
</evidence>
<reference evidence="5 6" key="1">
    <citation type="submission" date="2019-03" db="EMBL/GenBank/DDBJ databases">
        <title>Genomic Encyclopedia of Type Strains, Phase IV (KMG-IV): sequencing the most valuable type-strain genomes for metagenomic binning, comparative biology and taxonomic classification.</title>
        <authorList>
            <person name="Goeker M."/>
        </authorList>
    </citation>
    <scope>NUCLEOTIDE SEQUENCE [LARGE SCALE GENOMIC DNA]</scope>
    <source>
        <strain evidence="5 6">LX-B</strain>
    </source>
</reference>
<gene>
    <name evidence="5" type="ORF">EDC14_103537</name>
</gene>
<dbReference type="GO" id="GO:0005524">
    <property type="term" value="F:ATP binding"/>
    <property type="evidence" value="ECO:0007669"/>
    <property type="project" value="UniProtKB-KW"/>
</dbReference>
<proteinExistence type="predicted"/>
<dbReference type="InterPro" id="IPR027417">
    <property type="entry name" value="P-loop_NTPase"/>
</dbReference>
<evidence type="ECO:0000256" key="2">
    <source>
        <dbReference type="ARBA" id="ARBA00022741"/>
    </source>
</evidence>
<dbReference type="PROSITE" id="PS00211">
    <property type="entry name" value="ABC_TRANSPORTER_1"/>
    <property type="match status" value="1"/>
</dbReference>
<dbReference type="FunFam" id="3.40.50.300:FF:000134">
    <property type="entry name" value="Iron-enterobactin ABC transporter ATP-binding protein"/>
    <property type="match status" value="1"/>
</dbReference>
<dbReference type="InterPro" id="IPR017871">
    <property type="entry name" value="ABC_transporter-like_CS"/>
</dbReference>
<feature type="domain" description="ABC transporter" evidence="4">
    <location>
        <begin position="2"/>
        <end position="239"/>
    </location>
</feature>
<dbReference type="AlphaFoldDB" id="A0A4R1R5W8"/>
<comment type="caution">
    <text evidence="5">The sequence shown here is derived from an EMBL/GenBank/DDBJ whole genome shotgun (WGS) entry which is preliminary data.</text>
</comment>
<dbReference type="PANTHER" id="PTHR42734">
    <property type="entry name" value="METAL TRANSPORT SYSTEM ATP-BINDING PROTEIN TM_0124-RELATED"/>
    <property type="match status" value="1"/>
</dbReference>
<dbReference type="Pfam" id="PF00005">
    <property type="entry name" value="ABC_tran"/>
    <property type="match status" value="1"/>
</dbReference>
<keyword evidence="3 5" id="KW-0067">ATP-binding</keyword>
<evidence type="ECO:0000256" key="3">
    <source>
        <dbReference type="ARBA" id="ARBA00022840"/>
    </source>
</evidence>
<name>A0A4R1R5W8_HYDET</name>
<dbReference type="InterPro" id="IPR050153">
    <property type="entry name" value="Metal_Ion_Import_ABC"/>
</dbReference>
<sequence length="266" mass="30037">MFRVQNGVFGYEREDRILNGIDFSLAEGKILTILGPNGAGKTTLLKCMVGLLKWQDGRSLLEDRPVPQIPAAEFWKKVSYVPQAKNFAVPYSVREMVVMGRAPYIGVFSVPGKMDYEIATETMASLGILHLQNKQCSRISGGELQLALIARALVAGPKLVILDEPESHLDFRNQLLVLEKLQWVATEKGISCVINTHYPENAFRISDRTLMLGRGKRYVFGETREVITEENLREFFGVRVRILPFREGERDFNTIFPVELANTAFL</sequence>
<keyword evidence="6" id="KW-1185">Reference proteome</keyword>
<accession>A0A4R1R5W8</accession>